<evidence type="ECO:0000313" key="1">
    <source>
        <dbReference type="EMBL" id="MCJ8501617.1"/>
    </source>
</evidence>
<dbReference type="Proteomes" id="UP001165427">
    <property type="component" value="Unassembled WGS sequence"/>
</dbReference>
<reference evidence="1" key="1">
    <citation type="submission" date="2022-04" db="EMBL/GenBank/DDBJ databases">
        <title>Desulfatitalea alkaliphila sp. nov., a novel anaerobic sulfate-reducing bacterium isolated from terrestrial mud volcano, Taman Peninsula, Russia.</title>
        <authorList>
            <person name="Khomyakova M.A."/>
            <person name="Merkel A.Y."/>
            <person name="Slobodkin A.I."/>
        </authorList>
    </citation>
    <scope>NUCLEOTIDE SEQUENCE</scope>
    <source>
        <strain evidence="1">M08but</strain>
    </source>
</reference>
<dbReference type="PROSITE" id="PS51257">
    <property type="entry name" value="PROKAR_LIPOPROTEIN"/>
    <property type="match status" value="1"/>
</dbReference>
<dbReference type="RefSeq" id="WP_246909923.1">
    <property type="nucleotide sequence ID" value="NZ_JALJRB010000015.1"/>
</dbReference>
<dbReference type="AlphaFoldDB" id="A0AA41R285"/>
<gene>
    <name evidence="1" type="ORF">MRX98_13625</name>
</gene>
<name>A0AA41R285_9BACT</name>
<comment type="caution">
    <text evidence="1">The sequence shown here is derived from an EMBL/GenBank/DDBJ whole genome shotgun (WGS) entry which is preliminary data.</text>
</comment>
<accession>A0AA41R285</accession>
<sequence>MQRRCHKRTRLIWAGLLWILLLAGLMGCAMRPSGMIYTNVRFPLTTDLDRTPLPAKAPPDGRVIEVKEPFSGVGIQARVHSNAIGDIAKAHGLETLYFADQEIFSILGVWTTRKTILYGE</sequence>
<proteinExistence type="predicted"/>
<dbReference type="EMBL" id="JALJRB010000015">
    <property type="protein sequence ID" value="MCJ8501617.1"/>
    <property type="molecule type" value="Genomic_DNA"/>
</dbReference>
<protein>
    <submittedName>
        <fullName evidence="1">TRL-like family protein</fullName>
    </submittedName>
</protein>
<evidence type="ECO:0000313" key="2">
    <source>
        <dbReference type="Proteomes" id="UP001165427"/>
    </source>
</evidence>
<organism evidence="1 2">
    <name type="scientific">Desulfatitalea alkaliphila</name>
    <dbReference type="NCBI Taxonomy" id="2929485"/>
    <lineage>
        <taxon>Bacteria</taxon>
        <taxon>Pseudomonadati</taxon>
        <taxon>Thermodesulfobacteriota</taxon>
        <taxon>Desulfobacteria</taxon>
        <taxon>Desulfobacterales</taxon>
        <taxon>Desulfosarcinaceae</taxon>
        <taxon>Desulfatitalea</taxon>
    </lineage>
</organism>
<keyword evidence="2" id="KW-1185">Reference proteome</keyword>